<dbReference type="RefSeq" id="WP_110470810.1">
    <property type="nucleotide sequence ID" value="NZ_QJSP01000010.1"/>
</dbReference>
<proteinExistence type="predicted"/>
<dbReference type="Proteomes" id="UP000247591">
    <property type="component" value="Unassembled WGS sequence"/>
</dbReference>
<accession>A0A318RJ28</accession>
<dbReference type="AlphaFoldDB" id="A0A318RJ28"/>
<comment type="caution">
    <text evidence="1">The sequence shown here is derived from an EMBL/GenBank/DDBJ whole genome shotgun (WGS) entry which is preliminary data.</text>
</comment>
<sequence>MSAEPAASGLDEEDQKLLTLARGAMGRAEATTGAAVRDTDGRTYAAGPVSLVALDLSALQVAVAMAIASGAPGFEAAVLVGTTEDDGDPGLAALTEVSADAYAVMVTAA</sequence>
<organism evidence="1 2">
    <name type="scientific">Williamsia limnetica</name>
    <dbReference type="NCBI Taxonomy" id="882452"/>
    <lineage>
        <taxon>Bacteria</taxon>
        <taxon>Bacillati</taxon>
        <taxon>Actinomycetota</taxon>
        <taxon>Actinomycetes</taxon>
        <taxon>Mycobacteriales</taxon>
        <taxon>Nocardiaceae</taxon>
        <taxon>Williamsia</taxon>
    </lineage>
</organism>
<dbReference type="OrthoDB" id="3392994at2"/>
<protein>
    <recommendedName>
        <fullName evidence="3">Cytidine deaminase</fullName>
    </recommendedName>
</protein>
<reference evidence="1 2" key="1">
    <citation type="submission" date="2018-06" db="EMBL/GenBank/DDBJ databases">
        <title>Genomic Encyclopedia of Type Strains, Phase IV (KMG-IV): sequencing the most valuable type-strain genomes for metagenomic binning, comparative biology and taxonomic classification.</title>
        <authorList>
            <person name="Goeker M."/>
        </authorList>
    </citation>
    <scope>NUCLEOTIDE SEQUENCE [LARGE SCALE GENOMIC DNA]</scope>
    <source>
        <strain evidence="1 2">DSM 45521</strain>
    </source>
</reference>
<dbReference type="Gene3D" id="3.40.140.10">
    <property type="entry name" value="Cytidine Deaminase, domain 2"/>
    <property type="match status" value="1"/>
</dbReference>
<name>A0A318RJ28_WILLI</name>
<gene>
    <name evidence="1" type="ORF">DFR67_110135</name>
</gene>
<evidence type="ECO:0000313" key="2">
    <source>
        <dbReference type="Proteomes" id="UP000247591"/>
    </source>
</evidence>
<dbReference type="SUPFAM" id="SSF53927">
    <property type="entry name" value="Cytidine deaminase-like"/>
    <property type="match status" value="1"/>
</dbReference>
<dbReference type="EMBL" id="QJSP01000010">
    <property type="protein sequence ID" value="PYE15471.1"/>
    <property type="molecule type" value="Genomic_DNA"/>
</dbReference>
<evidence type="ECO:0000313" key="1">
    <source>
        <dbReference type="EMBL" id="PYE15471.1"/>
    </source>
</evidence>
<dbReference type="GO" id="GO:0003824">
    <property type="term" value="F:catalytic activity"/>
    <property type="evidence" value="ECO:0007669"/>
    <property type="project" value="InterPro"/>
</dbReference>
<dbReference type="InterPro" id="IPR016193">
    <property type="entry name" value="Cytidine_deaminase-like"/>
</dbReference>
<evidence type="ECO:0008006" key="3">
    <source>
        <dbReference type="Google" id="ProtNLM"/>
    </source>
</evidence>
<keyword evidence="2" id="KW-1185">Reference proteome</keyword>